<dbReference type="GO" id="GO:0005829">
    <property type="term" value="C:cytosol"/>
    <property type="evidence" value="ECO:0007669"/>
    <property type="project" value="TreeGrafter"/>
</dbReference>
<evidence type="ECO:0000256" key="2">
    <source>
        <dbReference type="ARBA" id="ARBA00022679"/>
    </source>
</evidence>
<dbReference type="GO" id="GO:0004644">
    <property type="term" value="F:phosphoribosylglycinamide formyltransferase activity"/>
    <property type="evidence" value="ECO:0007669"/>
    <property type="project" value="UniProtKB-UniRule"/>
</dbReference>
<feature type="binding site" evidence="4">
    <location>
        <position position="76"/>
    </location>
    <ligand>
        <name>(6R)-10-formyltetrahydrofolate</name>
        <dbReference type="ChEBI" id="CHEBI:195366"/>
    </ligand>
</feature>
<gene>
    <name evidence="4" type="primary">purN</name>
    <name evidence="6" type="ORF">SAMN05445756_1437</name>
</gene>
<comment type="function">
    <text evidence="4">Catalyzes the transfer of a formyl group from 10-formyltetrahydrofolate to 5-phospho-ribosyl-glycinamide (GAR), producing 5-phospho-ribosyl-N-formylglycinamide (FGAR) and tetrahydrofolate.</text>
</comment>
<proteinExistence type="inferred from homology"/>
<dbReference type="OrthoDB" id="9806170at2"/>
<comment type="caution">
    <text evidence="4">Lacks conserved residue(s) required for the propagation of feature annotation.</text>
</comment>
<keyword evidence="7" id="KW-1185">Reference proteome</keyword>
<feature type="site" description="Raises pKa of active site His" evidence="4">
    <location>
        <position position="156"/>
    </location>
</feature>
<dbReference type="GO" id="GO:0006189">
    <property type="term" value="P:'de novo' IMP biosynthetic process"/>
    <property type="evidence" value="ECO:0007669"/>
    <property type="project" value="UniProtKB-UniRule"/>
</dbReference>
<comment type="pathway">
    <text evidence="1 4">Purine metabolism; IMP biosynthesis via de novo pathway; N(2)-formyl-N(1)-(5-phospho-D-ribosyl)glycinamide from N(1)-(5-phospho-D-ribosyl)glycinamide (10-formyl THF route): step 1/1.</text>
</comment>
<name>A0A212TZD1_9MICO</name>
<dbReference type="PANTHER" id="PTHR43369">
    <property type="entry name" value="PHOSPHORIBOSYLGLYCINAMIDE FORMYLTRANSFERASE"/>
    <property type="match status" value="1"/>
</dbReference>
<dbReference type="RefSeq" id="WP_088818411.1">
    <property type="nucleotide sequence ID" value="NZ_FYEZ01000002.1"/>
</dbReference>
<dbReference type="UniPathway" id="UPA00074">
    <property type="reaction ID" value="UER00126"/>
</dbReference>
<evidence type="ECO:0000313" key="7">
    <source>
        <dbReference type="Proteomes" id="UP000198122"/>
    </source>
</evidence>
<evidence type="ECO:0000313" key="6">
    <source>
        <dbReference type="EMBL" id="SNC71339.1"/>
    </source>
</evidence>
<evidence type="ECO:0000256" key="1">
    <source>
        <dbReference type="ARBA" id="ARBA00005054"/>
    </source>
</evidence>
<reference evidence="6 7" key="1">
    <citation type="submission" date="2017-06" db="EMBL/GenBank/DDBJ databases">
        <authorList>
            <person name="Kim H.J."/>
            <person name="Triplett B.A."/>
        </authorList>
    </citation>
    <scope>NUCLEOTIDE SEQUENCE [LARGE SCALE GENOMIC DNA]</scope>
    <source>
        <strain evidence="6 7">DSM 22179</strain>
    </source>
</reference>
<dbReference type="InterPro" id="IPR036477">
    <property type="entry name" value="Formyl_transf_N_sf"/>
</dbReference>
<evidence type="ECO:0000256" key="3">
    <source>
        <dbReference type="ARBA" id="ARBA00022755"/>
    </source>
</evidence>
<dbReference type="EMBL" id="FYEZ01000002">
    <property type="protein sequence ID" value="SNC71339.1"/>
    <property type="molecule type" value="Genomic_DNA"/>
</dbReference>
<dbReference type="InterPro" id="IPR004607">
    <property type="entry name" value="GART"/>
</dbReference>
<dbReference type="HAMAP" id="MF_01930">
    <property type="entry name" value="PurN"/>
    <property type="match status" value="1"/>
</dbReference>
<keyword evidence="2 4" id="KW-0808">Transferase</keyword>
<dbReference type="AlphaFoldDB" id="A0A212TZD1"/>
<feature type="binding site" evidence="4">
    <location>
        <position position="118"/>
    </location>
    <ligand>
        <name>(6R)-10-formyltetrahydrofolate</name>
        <dbReference type="ChEBI" id="CHEBI:195366"/>
    </ligand>
</feature>
<comment type="similarity">
    <text evidence="4">Belongs to the GART family.</text>
</comment>
<dbReference type="Proteomes" id="UP000198122">
    <property type="component" value="Unassembled WGS sequence"/>
</dbReference>
<dbReference type="CDD" id="cd08645">
    <property type="entry name" value="FMT_core_GART"/>
    <property type="match status" value="1"/>
</dbReference>
<sequence length="211" mass="21854">MTDHLALGPAAGRLRVVVLLSGAGSTAQAVFDAAAAPDCPFEVVAVLADRRAEGLERAAAAGIATEVVAPAEHPDRDAWNAALAARVSAHRPELVLSAGFMRILGSAYLAAHGGRTINAHPALLPAFPGAHGVRDALAHGVAVTGCTLHVVDAGTDTGPILDQRAVRVEAGDDEATLHERIKTAERELLVTTLNRIATGGVQIRDRKALWT</sequence>
<dbReference type="Pfam" id="PF00551">
    <property type="entry name" value="Formyl_trans_N"/>
    <property type="match status" value="1"/>
</dbReference>
<feature type="domain" description="Formyl transferase N-terminal" evidence="5">
    <location>
        <begin position="15"/>
        <end position="193"/>
    </location>
</feature>
<dbReference type="SUPFAM" id="SSF53328">
    <property type="entry name" value="Formyltransferase"/>
    <property type="match status" value="1"/>
</dbReference>
<keyword evidence="3 4" id="KW-0658">Purine biosynthesis</keyword>
<evidence type="ECO:0000259" key="5">
    <source>
        <dbReference type="Pfam" id="PF00551"/>
    </source>
</evidence>
<dbReference type="InterPro" id="IPR002376">
    <property type="entry name" value="Formyl_transf_N"/>
</dbReference>
<dbReference type="PANTHER" id="PTHR43369:SF2">
    <property type="entry name" value="PHOSPHORIBOSYLGLYCINAMIDE FORMYLTRANSFERASE"/>
    <property type="match status" value="1"/>
</dbReference>
<dbReference type="NCBIfam" id="TIGR00639">
    <property type="entry name" value="PurN"/>
    <property type="match status" value="1"/>
</dbReference>
<dbReference type="Gene3D" id="3.40.50.170">
    <property type="entry name" value="Formyl transferase, N-terminal domain"/>
    <property type="match status" value="1"/>
</dbReference>
<accession>A0A212TZD1</accession>
<feature type="active site" description="Proton donor" evidence="4">
    <location>
        <position position="120"/>
    </location>
</feature>
<evidence type="ECO:0000256" key="4">
    <source>
        <dbReference type="HAMAP-Rule" id="MF_01930"/>
    </source>
</evidence>
<organism evidence="6 7">
    <name type="scientific">Kytococcus aerolatus</name>
    <dbReference type="NCBI Taxonomy" id="592308"/>
    <lineage>
        <taxon>Bacteria</taxon>
        <taxon>Bacillati</taxon>
        <taxon>Actinomycetota</taxon>
        <taxon>Actinomycetes</taxon>
        <taxon>Micrococcales</taxon>
        <taxon>Kytococcaceae</taxon>
        <taxon>Kytococcus</taxon>
    </lineage>
</organism>
<dbReference type="EC" id="2.1.2.2" evidence="4"/>
<protein>
    <recommendedName>
        <fullName evidence="4">Phosphoribosylglycinamide formyltransferase</fullName>
        <ecNumber evidence="4">2.1.2.2</ecNumber>
    </recommendedName>
    <alternativeName>
        <fullName evidence="4">5'-phosphoribosylglycinamide transformylase</fullName>
    </alternativeName>
    <alternativeName>
        <fullName evidence="4">GAR transformylase</fullName>
        <shortName evidence="4">GART</shortName>
    </alternativeName>
</protein>
<comment type="catalytic activity">
    <reaction evidence="4">
        <text>N(1)-(5-phospho-beta-D-ribosyl)glycinamide + (6R)-10-formyltetrahydrofolate = N(2)-formyl-N(1)-(5-phospho-beta-D-ribosyl)glycinamide + (6S)-5,6,7,8-tetrahydrofolate + H(+)</text>
        <dbReference type="Rhea" id="RHEA:15053"/>
        <dbReference type="ChEBI" id="CHEBI:15378"/>
        <dbReference type="ChEBI" id="CHEBI:57453"/>
        <dbReference type="ChEBI" id="CHEBI:143788"/>
        <dbReference type="ChEBI" id="CHEBI:147286"/>
        <dbReference type="ChEBI" id="CHEBI:195366"/>
        <dbReference type="EC" id="2.1.2.2"/>
    </reaction>
</comment>
<feature type="binding site" evidence="4">
    <location>
        <begin position="101"/>
        <end position="104"/>
    </location>
    <ligand>
        <name>(6R)-10-formyltetrahydrofolate</name>
        <dbReference type="ChEBI" id="CHEBI:195366"/>
    </ligand>
</feature>